<evidence type="ECO:0000313" key="2">
    <source>
        <dbReference type="EMBL" id="NOH48543.1"/>
    </source>
</evidence>
<dbReference type="EMBL" id="VTYN01000009">
    <property type="protein sequence ID" value="NOH48543.1"/>
    <property type="molecule type" value="Genomic_DNA"/>
</dbReference>
<dbReference type="Proteomes" id="UP000572072">
    <property type="component" value="Unassembled WGS sequence"/>
</dbReference>
<gene>
    <name evidence="2" type="ORF">F0262_10790</name>
</gene>
<dbReference type="InterPro" id="IPR016419">
    <property type="entry name" value="Prepilin_Pept-dep_B_prd"/>
</dbReference>
<dbReference type="PIRSF" id="PIRSF004525">
    <property type="entry name" value="Pilin_peptidase-dep_B_prd"/>
    <property type="match status" value="1"/>
</dbReference>
<dbReference type="AlphaFoldDB" id="A0A7Y3Z8Q9"/>
<accession>A0A7Y3Z8Q9</accession>
<evidence type="ECO:0000256" key="1">
    <source>
        <dbReference type="SAM" id="Phobius"/>
    </source>
</evidence>
<sequence length="213" mass="23560">MKRSNQLGMGLVELLISSAFGLIVLATVTSVFLKGQQLATKRAQELGLLQNTTSVLQMLRSDVQRAGYDGSDGLSLKLVGADSTIFSVSNANQTLLAYAYLSQVSGGVPYYKNVVYEQRGQLDTSFYICERDLANRVINIVEAQDFSNQVGPCNNLFDENWIHLNSFQVANEKVEHNGVKSAFLTVNLSVQLAHDSNVNTSQSFTIKQRNWQE</sequence>
<keyword evidence="1" id="KW-1133">Transmembrane helix</keyword>
<proteinExistence type="predicted"/>
<keyword evidence="1" id="KW-0812">Transmembrane</keyword>
<feature type="transmembrane region" description="Helical" evidence="1">
    <location>
        <begin position="12"/>
        <end position="33"/>
    </location>
</feature>
<comment type="caution">
    <text evidence="2">The sequence shown here is derived from an EMBL/GenBank/DDBJ whole genome shotgun (WGS) entry which is preliminary data.</text>
</comment>
<reference evidence="2 3" key="1">
    <citation type="submission" date="2019-08" db="EMBL/GenBank/DDBJ databases">
        <title>Draft genome sequencing and comparative genomics of hatchery-associated Vibrios.</title>
        <authorList>
            <person name="Kehlet-Delgado H."/>
            <person name="Mueller R.S."/>
        </authorList>
    </citation>
    <scope>NUCLEOTIDE SEQUENCE [LARGE SCALE GENOMIC DNA]</scope>
    <source>
        <strain evidence="2 3">00-78-3</strain>
    </source>
</reference>
<name>A0A7Y3Z8Q9_9VIBR</name>
<evidence type="ECO:0000313" key="3">
    <source>
        <dbReference type="Proteomes" id="UP000572072"/>
    </source>
</evidence>
<dbReference type="RefSeq" id="WP_010446270.1">
    <property type="nucleotide sequence ID" value="NZ_BBLC01000061.1"/>
</dbReference>
<organism evidence="2 3">
    <name type="scientific">Vibrio rotiferianus</name>
    <dbReference type="NCBI Taxonomy" id="190895"/>
    <lineage>
        <taxon>Bacteria</taxon>
        <taxon>Pseudomonadati</taxon>
        <taxon>Pseudomonadota</taxon>
        <taxon>Gammaproteobacteria</taxon>
        <taxon>Vibrionales</taxon>
        <taxon>Vibrionaceae</taxon>
        <taxon>Vibrio</taxon>
    </lineage>
</organism>
<keyword evidence="1" id="KW-0472">Membrane</keyword>
<protein>
    <submittedName>
        <fullName evidence="2">Pilus assembly protein PilW</fullName>
    </submittedName>
</protein>